<name>A0A9D2IHN7_9FIRM</name>
<comment type="caution">
    <text evidence="2">The sequence shown here is derived from an EMBL/GenBank/DDBJ whole genome shotgun (WGS) entry which is preliminary data.</text>
</comment>
<dbReference type="NCBIfam" id="TIGR00762">
    <property type="entry name" value="DegV"/>
    <property type="match status" value="1"/>
</dbReference>
<dbReference type="Gene3D" id="3.30.1180.10">
    <property type="match status" value="1"/>
</dbReference>
<evidence type="ECO:0000313" key="3">
    <source>
        <dbReference type="Proteomes" id="UP000824025"/>
    </source>
</evidence>
<dbReference type="InterPro" id="IPR003797">
    <property type="entry name" value="DegV"/>
</dbReference>
<accession>A0A9D2IHN7</accession>
<reference evidence="2" key="2">
    <citation type="submission" date="2021-04" db="EMBL/GenBank/DDBJ databases">
        <authorList>
            <person name="Gilroy R."/>
        </authorList>
    </citation>
    <scope>NUCLEOTIDE SEQUENCE</scope>
    <source>
        <strain evidence="2">CHK192-19661</strain>
    </source>
</reference>
<dbReference type="Proteomes" id="UP000824025">
    <property type="component" value="Unassembled WGS sequence"/>
</dbReference>
<organism evidence="2 3">
    <name type="scientific">Candidatus Borkfalkia avicola</name>
    <dbReference type="NCBI Taxonomy" id="2838503"/>
    <lineage>
        <taxon>Bacteria</taxon>
        <taxon>Bacillati</taxon>
        <taxon>Bacillota</taxon>
        <taxon>Clostridia</taxon>
        <taxon>Christensenellales</taxon>
        <taxon>Christensenellaceae</taxon>
        <taxon>Candidatus Borkfalkia</taxon>
    </lineage>
</organism>
<proteinExistence type="predicted"/>
<dbReference type="Pfam" id="PF02645">
    <property type="entry name" value="DegV"/>
    <property type="match status" value="1"/>
</dbReference>
<reference evidence="2" key="1">
    <citation type="journal article" date="2021" name="PeerJ">
        <title>Extensive microbial diversity within the chicken gut microbiome revealed by metagenomics and culture.</title>
        <authorList>
            <person name="Gilroy R."/>
            <person name="Ravi A."/>
            <person name="Getino M."/>
            <person name="Pursley I."/>
            <person name="Horton D.L."/>
            <person name="Alikhan N.F."/>
            <person name="Baker D."/>
            <person name="Gharbi K."/>
            <person name="Hall N."/>
            <person name="Watson M."/>
            <person name="Adriaenssens E.M."/>
            <person name="Foster-Nyarko E."/>
            <person name="Jarju S."/>
            <person name="Secka A."/>
            <person name="Antonio M."/>
            <person name="Oren A."/>
            <person name="Chaudhuri R.R."/>
            <person name="La Ragione R."/>
            <person name="Hildebrand F."/>
            <person name="Pallen M.J."/>
        </authorList>
    </citation>
    <scope>NUCLEOTIDE SEQUENCE</scope>
    <source>
        <strain evidence="2">CHK192-19661</strain>
    </source>
</reference>
<dbReference type="Gene3D" id="3.40.50.10170">
    <property type="match status" value="1"/>
</dbReference>
<dbReference type="GO" id="GO:0008289">
    <property type="term" value="F:lipid binding"/>
    <property type="evidence" value="ECO:0007669"/>
    <property type="project" value="UniProtKB-KW"/>
</dbReference>
<dbReference type="InterPro" id="IPR043168">
    <property type="entry name" value="DegV_C"/>
</dbReference>
<dbReference type="PANTHER" id="PTHR33434">
    <property type="entry name" value="DEGV DOMAIN-CONTAINING PROTEIN DR_1986-RELATED"/>
    <property type="match status" value="1"/>
</dbReference>
<keyword evidence="1" id="KW-0446">Lipid-binding</keyword>
<dbReference type="InterPro" id="IPR050270">
    <property type="entry name" value="DegV_domain_contain"/>
</dbReference>
<evidence type="ECO:0000256" key="1">
    <source>
        <dbReference type="ARBA" id="ARBA00023121"/>
    </source>
</evidence>
<gene>
    <name evidence="2" type="ORF">H9726_03055</name>
</gene>
<sequence length="271" mass="29235">MIAIVTDSSVGYSTAEIASRGILSVVPLNYQLGKNFYEENASDRNGNFMPVMAHESPCKTAQPALSNFIRAFSSLTERGCDVLCIVLSSALSGTYSSACFAADQVGGNIRVVDSETIGAGMHLLVDEAVNMVKCGLSFEEVVKHVEGIKKKIGIAFTVEALDRLIAGGRLNNPKAKTTLNLRPVFSLKGKIYFRENARGSRERLEALLSAVPENARRLIVCRCGEGTDVSEFTRLLHGRYPAVNIHQRVVGPVLSIHVGEGAFGVAYVAKE</sequence>
<dbReference type="PANTHER" id="PTHR33434:SF2">
    <property type="entry name" value="FATTY ACID-BINDING PROTEIN TM_1468"/>
    <property type="match status" value="1"/>
</dbReference>
<protein>
    <submittedName>
        <fullName evidence="2">DegV family protein</fullName>
    </submittedName>
</protein>
<dbReference type="EMBL" id="DXCF01000016">
    <property type="protein sequence ID" value="HIZ09447.1"/>
    <property type="molecule type" value="Genomic_DNA"/>
</dbReference>
<dbReference type="PROSITE" id="PS51482">
    <property type="entry name" value="DEGV"/>
    <property type="match status" value="1"/>
</dbReference>
<dbReference type="SUPFAM" id="SSF82549">
    <property type="entry name" value="DAK1/DegV-like"/>
    <property type="match status" value="1"/>
</dbReference>
<evidence type="ECO:0000313" key="2">
    <source>
        <dbReference type="EMBL" id="HIZ09447.1"/>
    </source>
</evidence>
<dbReference type="AlphaFoldDB" id="A0A9D2IHN7"/>